<dbReference type="Proteomes" id="UP000286974">
    <property type="component" value="Unassembled WGS sequence"/>
</dbReference>
<protein>
    <submittedName>
        <fullName evidence="3">Late competence protein ComGA, access of DNA to ComEA</fullName>
    </submittedName>
</protein>
<organism evidence="3 4">
    <name type="scientific">Lentilactobacillus kosonis</name>
    <dbReference type="NCBI Taxonomy" id="2810561"/>
    <lineage>
        <taxon>Bacteria</taxon>
        <taxon>Bacillati</taxon>
        <taxon>Bacillota</taxon>
        <taxon>Bacilli</taxon>
        <taxon>Lactobacillales</taxon>
        <taxon>Lactobacillaceae</taxon>
        <taxon>Lentilactobacillus</taxon>
    </lineage>
</organism>
<reference evidence="3 4" key="1">
    <citation type="submission" date="2017-11" db="EMBL/GenBank/DDBJ databases">
        <title>Draft Genome Sequence of Lactobacillus curieae NBRC 111893 isolated from Koso, a Japanese sugar-Vegetable Fermented Beverage.</title>
        <authorList>
            <person name="Chiou T.Y."/>
            <person name="Oshima K."/>
            <person name="Suda W."/>
            <person name="Hattori M."/>
            <person name="Takahashi T."/>
        </authorList>
    </citation>
    <scope>NUCLEOTIDE SEQUENCE [LARGE SCALE GENOMIC DNA]</scope>
    <source>
        <strain evidence="3 4">NBRC111893</strain>
    </source>
</reference>
<dbReference type="EMBL" id="BEXA01000002">
    <property type="protein sequence ID" value="GAY73162.1"/>
    <property type="molecule type" value="Genomic_DNA"/>
</dbReference>
<dbReference type="InterPro" id="IPR027417">
    <property type="entry name" value="P-loop_NTPase"/>
</dbReference>
<evidence type="ECO:0000256" key="1">
    <source>
        <dbReference type="ARBA" id="ARBA00006611"/>
    </source>
</evidence>
<comment type="similarity">
    <text evidence="1">Belongs to the GSP E family.</text>
</comment>
<comment type="caution">
    <text evidence="3">The sequence shown here is derived from an EMBL/GenBank/DDBJ whole genome shotgun (WGS) entry which is preliminary data.</text>
</comment>
<proteinExistence type="inferred from homology"/>
<dbReference type="InterPro" id="IPR001482">
    <property type="entry name" value="T2SS/T4SS_dom"/>
</dbReference>
<dbReference type="RefSeq" id="WP_261341427.1">
    <property type="nucleotide sequence ID" value="NZ_BEXA01000002.1"/>
</dbReference>
<keyword evidence="4" id="KW-1185">Reference proteome</keyword>
<evidence type="ECO:0000313" key="4">
    <source>
        <dbReference type="Proteomes" id="UP000286974"/>
    </source>
</evidence>
<gene>
    <name evidence="3" type="ORF">NBRC111893_1308</name>
</gene>
<accession>A0A401FLA1</accession>
<dbReference type="SUPFAM" id="SSF52540">
    <property type="entry name" value="P-loop containing nucleoside triphosphate hydrolases"/>
    <property type="match status" value="1"/>
</dbReference>
<dbReference type="Pfam" id="PF00437">
    <property type="entry name" value="T2SSE"/>
    <property type="match status" value="1"/>
</dbReference>
<sequence>MKIDKYIKEMFTVATGNRSSDIYFLCQNRKYQIVMRTNKGITEYDTISMNLASQIINSLKYSAEMAVSEKRRPQTGKVFWRDYPLRLSTVGDVNGNESLVIRIIYDNESSKLNFQWL</sequence>
<evidence type="ECO:0000259" key="2">
    <source>
        <dbReference type="Pfam" id="PF00437"/>
    </source>
</evidence>
<dbReference type="Gene3D" id="3.30.450.90">
    <property type="match status" value="1"/>
</dbReference>
<feature type="domain" description="Bacterial type II secretion system protein E" evidence="2">
    <location>
        <begin position="3"/>
        <end position="115"/>
    </location>
</feature>
<dbReference type="AlphaFoldDB" id="A0A401FLA1"/>
<evidence type="ECO:0000313" key="3">
    <source>
        <dbReference type="EMBL" id="GAY73162.1"/>
    </source>
</evidence>
<name>A0A401FLA1_9LACO</name>